<evidence type="ECO:0000313" key="2">
    <source>
        <dbReference type="Proteomes" id="UP000053593"/>
    </source>
</evidence>
<evidence type="ECO:0000313" key="1">
    <source>
        <dbReference type="EMBL" id="KIK61114.1"/>
    </source>
</evidence>
<dbReference type="AlphaFoldDB" id="A0A0D0CEW1"/>
<dbReference type="Proteomes" id="UP000053593">
    <property type="component" value="Unassembled WGS sequence"/>
</dbReference>
<organism evidence="1 2">
    <name type="scientific">Collybiopsis luxurians FD-317 M1</name>
    <dbReference type="NCBI Taxonomy" id="944289"/>
    <lineage>
        <taxon>Eukaryota</taxon>
        <taxon>Fungi</taxon>
        <taxon>Dikarya</taxon>
        <taxon>Basidiomycota</taxon>
        <taxon>Agaricomycotina</taxon>
        <taxon>Agaricomycetes</taxon>
        <taxon>Agaricomycetidae</taxon>
        <taxon>Agaricales</taxon>
        <taxon>Marasmiineae</taxon>
        <taxon>Omphalotaceae</taxon>
        <taxon>Collybiopsis</taxon>
        <taxon>Collybiopsis luxurians</taxon>
    </lineage>
</organism>
<accession>A0A0D0CEW1</accession>
<protein>
    <submittedName>
        <fullName evidence="1">Uncharacterized protein</fullName>
    </submittedName>
</protein>
<name>A0A0D0CEW1_9AGAR</name>
<proteinExistence type="predicted"/>
<sequence>MHSPLASEYLAFPFAHSKFLNRIGLQNLRRLNEMVKSIAIDYSVVQRKHNTKYSTVKQAMMVLDPVWSLHYKPYKPVHATRQFQTLSRRSSYCLQEFRMDSLNTSLPLIPYSLGEPQFDREQLFKNYIRRHRHRANPASDGVINLTFKETSPHQIDVAQFYIIRLETCMRTNANYAVAPDSVTAAFILKGS</sequence>
<gene>
    <name evidence="1" type="ORF">GYMLUDRAFT_261054</name>
</gene>
<dbReference type="EMBL" id="KN834772">
    <property type="protein sequence ID" value="KIK61114.1"/>
    <property type="molecule type" value="Genomic_DNA"/>
</dbReference>
<reference evidence="1 2" key="1">
    <citation type="submission" date="2014-04" db="EMBL/GenBank/DDBJ databases">
        <title>Evolutionary Origins and Diversification of the Mycorrhizal Mutualists.</title>
        <authorList>
            <consortium name="DOE Joint Genome Institute"/>
            <consortium name="Mycorrhizal Genomics Consortium"/>
            <person name="Kohler A."/>
            <person name="Kuo A."/>
            <person name="Nagy L.G."/>
            <person name="Floudas D."/>
            <person name="Copeland A."/>
            <person name="Barry K.W."/>
            <person name="Cichocki N."/>
            <person name="Veneault-Fourrey C."/>
            <person name="LaButti K."/>
            <person name="Lindquist E.A."/>
            <person name="Lipzen A."/>
            <person name="Lundell T."/>
            <person name="Morin E."/>
            <person name="Murat C."/>
            <person name="Riley R."/>
            <person name="Ohm R."/>
            <person name="Sun H."/>
            <person name="Tunlid A."/>
            <person name="Henrissat B."/>
            <person name="Grigoriev I.V."/>
            <person name="Hibbett D.S."/>
            <person name="Martin F."/>
        </authorList>
    </citation>
    <scope>NUCLEOTIDE SEQUENCE [LARGE SCALE GENOMIC DNA]</scope>
    <source>
        <strain evidence="1 2">FD-317 M1</strain>
    </source>
</reference>
<keyword evidence="2" id="KW-1185">Reference proteome</keyword>
<dbReference type="HOGENOM" id="CLU_1421549_0_0_1"/>